<feature type="region of interest" description="Disordered" evidence="3">
    <location>
        <begin position="465"/>
        <end position="500"/>
    </location>
</feature>
<feature type="region of interest" description="Disordered" evidence="3">
    <location>
        <begin position="232"/>
        <end position="349"/>
    </location>
</feature>
<accession>A0A7R9JRC2</accession>
<dbReference type="AlphaFoldDB" id="A0A7R9JRC2"/>
<dbReference type="EMBL" id="OE839314">
    <property type="protein sequence ID" value="CAD7586700.1"/>
    <property type="molecule type" value="Genomic_DNA"/>
</dbReference>
<dbReference type="PANTHER" id="PTHR10270:SF317">
    <property type="entry name" value="TRANSCRIPTION FACTOR SOX-15-RELATED"/>
    <property type="match status" value="1"/>
</dbReference>
<evidence type="ECO:0000313" key="5">
    <source>
        <dbReference type="EMBL" id="CAD7586700.1"/>
    </source>
</evidence>
<dbReference type="PROSITE" id="PS50118">
    <property type="entry name" value="HMG_BOX_2"/>
    <property type="match status" value="1"/>
</dbReference>
<dbReference type="GO" id="GO:0030154">
    <property type="term" value="P:cell differentiation"/>
    <property type="evidence" value="ECO:0007669"/>
    <property type="project" value="TreeGrafter"/>
</dbReference>
<sequence length="582" mass="63779">MSKYDQTIPALTPQDITPVPRRRRDNWPAALGAGHGGGVTQGNYDSCLFQNKSTILRAHPSSASTAGPLADVQLQHSVPVGSWRESLVRPNTRVRCYYHQLQQQVRLQTYSHNIWSRSVRKKWRGLTPQERRPYVEEAERLRVIHMQEHPNYKYRPRRRKHTKRGGPSPSTPSPTVNNNNAAARRPQTTSPSKLQQHFPQQYGYSSLQQAYQHLYNKSQGVVYGGSPYTPIMHTPEASPTGSPEPESLRMSLGGHRLNNTTSPLQSNQQNHSQHQDQSLDQDGTSEDSTTANMSHQGQGGVGVSSTPAPSSTSSSGTLDDVNAAALPTPEMSPMDQEKDNFQFGGGGGEDKRMAAGVITSHGLASYPYARPYHPHPHPHHHHHGPGQLTASMGLSNGVMMMCTAQRAYEHHGMVTGTFYPPVATSQDSQLLGPGQNQQQQQHNLYTSSAMTPCSPVMSSSSPYMYGGQHIPSATSPSGSHYSNHSPGLRNSDTPYNKSRSGWRESCSVALGDPSGTPHDHTSTGGRVVLRWGSCSQRGITGRTGPTPQQLGGDRLFLGLRTKACFVLHQDSWALHYAITMKC</sequence>
<keyword evidence="2" id="KW-0539">Nucleus</keyword>
<dbReference type="Gene3D" id="1.10.30.10">
    <property type="entry name" value="High mobility group box domain"/>
    <property type="match status" value="1"/>
</dbReference>
<protein>
    <recommendedName>
        <fullName evidence="4">HMG box domain-containing protein</fullName>
    </recommendedName>
</protein>
<dbReference type="GO" id="GO:0001228">
    <property type="term" value="F:DNA-binding transcription activator activity, RNA polymerase II-specific"/>
    <property type="evidence" value="ECO:0007669"/>
    <property type="project" value="TreeGrafter"/>
</dbReference>
<evidence type="ECO:0000256" key="3">
    <source>
        <dbReference type="SAM" id="MobiDB-lite"/>
    </source>
</evidence>
<feature type="region of interest" description="Disordered" evidence="3">
    <location>
        <begin position="506"/>
        <end position="525"/>
    </location>
</feature>
<proteinExistence type="predicted"/>
<dbReference type="InterPro" id="IPR050140">
    <property type="entry name" value="SRY-related_HMG-box_TF-like"/>
</dbReference>
<dbReference type="GO" id="GO:0005634">
    <property type="term" value="C:nucleus"/>
    <property type="evidence" value="ECO:0007669"/>
    <property type="project" value="UniProtKB-UniRule"/>
</dbReference>
<name>A0A7R9JRC2_TIMGE</name>
<dbReference type="GO" id="GO:0000978">
    <property type="term" value="F:RNA polymerase II cis-regulatory region sequence-specific DNA binding"/>
    <property type="evidence" value="ECO:0007669"/>
    <property type="project" value="TreeGrafter"/>
</dbReference>
<evidence type="ECO:0000259" key="4">
    <source>
        <dbReference type="PROSITE" id="PS50118"/>
    </source>
</evidence>
<feature type="compositionally biased region" description="Basic residues" evidence="3">
    <location>
        <begin position="152"/>
        <end position="164"/>
    </location>
</feature>
<dbReference type="InterPro" id="IPR036910">
    <property type="entry name" value="HMG_box_dom_sf"/>
</dbReference>
<gene>
    <name evidence="5" type="ORF">TGEB3V08_LOCUS1004</name>
</gene>
<organism evidence="5">
    <name type="scientific">Timema genevievae</name>
    <name type="common">Walking stick</name>
    <dbReference type="NCBI Taxonomy" id="629358"/>
    <lineage>
        <taxon>Eukaryota</taxon>
        <taxon>Metazoa</taxon>
        <taxon>Ecdysozoa</taxon>
        <taxon>Arthropoda</taxon>
        <taxon>Hexapoda</taxon>
        <taxon>Insecta</taxon>
        <taxon>Pterygota</taxon>
        <taxon>Neoptera</taxon>
        <taxon>Polyneoptera</taxon>
        <taxon>Phasmatodea</taxon>
        <taxon>Timematodea</taxon>
        <taxon>Timematoidea</taxon>
        <taxon>Timematidae</taxon>
        <taxon>Timema</taxon>
    </lineage>
</organism>
<feature type="compositionally biased region" description="Low complexity" evidence="3">
    <location>
        <begin position="173"/>
        <end position="183"/>
    </location>
</feature>
<feature type="compositionally biased region" description="Low complexity" evidence="3">
    <location>
        <begin position="303"/>
        <end position="317"/>
    </location>
</feature>
<evidence type="ECO:0000256" key="1">
    <source>
        <dbReference type="ARBA" id="ARBA00023125"/>
    </source>
</evidence>
<dbReference type="PANTHER" id="PTHR10270">
    <property type="entry name" value="SOX TRANSCRIPTION FACTOR"/>
    <property type="match status" value="1"/>
</dbReference>
<dbReference type="SUPFAM" id="SSF47095">
    <property type="entry name" value="HMG-box"/>
    <property type="match status" value="1"/>
</dbReference>
<evidence type="ECO:0000256" key="2">
    <source>
        <dbReference type="PROSITE-ProRule" id="PRU00267"/>
    </source>
</evidence>
<feature type="compositionally biased region" description="Polar residues" evidence="3">
    <location>
        <begin position="286"/>
        <end position="295"/>
    </location>
</feature>
<feature type="region of interest" description="Disordered" evidence="3">
    <location>
        <begin position="1"/>
        <end position="35"/>
    </location>
</feature>
<dbReference type="Pfam" id="PF00505">
    <property type="entry name" value="HMG_box"/>
    <property type="match status" value="1"/>
</dbReference>
<feature type="DNA-binding region" description="HMG box" evidence="2">
    <location>
        <begin position="87"/>
        <end position="153"/>
    </location>
</feature>
<dbReference type="InterPro" id="IPR009071">
    <property type="entry name" value="HMG_box_dom"/>
</dbReference>
<feature type="compositionally biased region" description="Polar residues" evidence="3">
    <location>
        <begin position="471"/>
        <end position="499"/>
    </location>
</feature>
<feature type="region of interest" description="Disordered" evidence="3">
    <location>
        <begin position="147"/>
        <end position="196"/>
    </location>
</feature>
<feature type="domain" description="HMG box" evidence="4">
    <location>
        <begin position="87"/>
        <end position="153"/>
    </location>
</feature>
<feature type="compositionally biased region" description="Polar residues" evidence="3">
    <location>
        <begin position="186"/>
        <end position="196"/>
    </location>
</feature>
<feature type="compositionally biased region" description="Low complexity" evidence="3">
    <location>
        <begin position="264"/>
        <end position="282"/>
    </location>
</feature>
<reference evidence="5" key="1">
    <citation type="submission" date="2020-11" db="EMBL/GenBank/DDBJ databases">
        <authorList>
            <person name="Tran Van P."/>
        </authorList>
    </citation>
    <scope>NUCLEOTIDE SEQUENCE</scope>
</reference>
<keyword evidence="1 2" id="KW-0238">DNA-binding</keyword>